<gene>
    <name evidence="2" type="ORF">BT96DRAFT_879401</name>
</gene>
<dbReference type="Proteomes" id="UP000799118">
    <property type="component" value="Unassembled WGS sequence"/>
</dbReference>
<evidence type="ECO:0000313" key="2">
    <source>
        <dbReference type="EMBL" id="KAE9402771.1"/>
    </source>
</evidence>
<keyword evidence="1" id="KW-1133">Transmembrane helix</keyword>
<keyword evidence="1" id="KW-0812">Transmembrane</keyword>
<keyword evidence="3" id="KW-1185">Reference proteome</keyword>
<evidence type="ECO:0000256" key="1">
    <source>
        <dbReference type="SAM" id="Phobius"/>
    </source>
</evidence>
<proteinExistence type="predicted"/>
<accession>A0A6A4HXP6</accession>
<name>A0A6A4HXP6_9AGAR</name>
<dbReference type="AlphaFoldDB" id="A0A6A4HXP6"/>
<evidence type="ECO:0000313" key="3">
    <source>
        <dbReference type="Proteomes" id="UP000799118"/>
    </source>
</evidence>
<organism evidence="2 3">
    <name type="scientific">Gymnopus androsaceus JB14</name>
    <dbReference type="NCBI Taxonomy" id="1447944"/>
    <lineage>
        <taxon>Eukaryota</taxon>
        <taxon>Fungi</taxon>
        <taxon>Dikarya</taxon>
        <taxon>Basidiomycota</taxon>
        <taxon>Agaricomycotina</taxon>
        <taxon>Agaricomycetes</taxon>
        <taxon>Agaricomycetidae</taxon>
        <taxon>Agaricales</taxon>
        <taxon>Marasmiineae</taxon>
        <taxon>Omphalotaceae</taxon>
        <taxon>Gymnopus</taxon>
    </lineage>
</organism>
<reference evidence="2" key="1">
    <citation type="journal article" date="2019" name="Environ. Microbiol.">
        <title>Fungal ecological strategies reflected in gene transcription - a case study of two litter decomposers.</title>
        <authorList>
            <person name="Barbi F."/>
            <person name="Kohler A."/>
            <person name="Barry K."/>
            <person name="Baskaran P."/>
            <person name="Daum C."/>
            <person name="Fauchery L."/>
            <person name="Ihrmark K."/>
            <person name="Kuo A."/>
            <person name="LaButti K."/>
            <person name="Lipzen A."/>
            <person name="Morin E."/>
            <person name="Grigoriev I.V."/>
            <person name="Henrissat B."/>
            <person name="Lindahl B."/>
            <person name="Martin F."/>
        </authorList>
    </citation>
    <scope>NUCLEOTIDE SEQUENCE</scope>
    <source>
        <strain evidence="2">JB14</strain>
    </source>
</reference>
<sequence length="78" mass="8826">MLCLMSCCVPLRPSTPRTWLQSGSWWHGKASSIPLLFVKLGATKSQPSCLSANSLFMRYVHLLLVLPFFFSFLARHVL</sequence>
<keyword evidence="1" id="KW-0472">Membrane</keyword>
<dbReference type="EMBL" id="ML769432">
    <property type="protein sequence ID" value="KAE9402771.1"/>
    <property type="molecule type" value="Genomic_DNA"/>
</dbReference>
<protein>
    <submittedName>
        <fullName evidence="2">Uncharacterized protein</fullName>
    </submittedName>
</protein>
<feature type="transmembrane region" description="Helical" evidence="1">
    <location>
        <begin position="56"/>
        <end position="74"/>
    </location>
</feature>